<dbReference type="EMBL" id="CP001631">
    <property type="protein sequence ID" value="ACU54311.1"/>
    <property type="molecule type" value="Genomic_DNA"/>
</dbReference>
<dbReference type="CDD" id="cd01949">
    <property type="entry name" value="GGDEF"/>
    <property type="match status" value="1"/>
</dbReference>
<dbReference type="PANTHER" id="PTHR33121:SF70">
    <property type="entry name" value="SIGNALING PROTEIN YKOW"/>
    <property type="match status" value="1"/>
</dbReference>
<dbReference type="Gene3D" id="1.10.490.10">
    <property type="entry name" value="Globins"/>
    <property type="match status" value="1"/>
</dbReference>
<dbReference type="InterPro" id="IPR012292">
    <property type="entry name" value="Globin/Proto"/>
</dbReference>
<dbReference type="InterPro" id="IPR000160">
    <property type="entry name" value="GGDEF_dom"/>
</dbReference>
<dbReference type="Gene3D" id="3.30.70.270">
    <property type="match status" value="1"/>
</dbReference>
<dbReference type="GO" id="GO:0071111">
    <property type="term" value="F:cyclic-guanylate-specific phosphodiesterase activity"/>
    <property type="evidence" value="ECO:0007669"/>
    <property type="project" value="InterPro"/>
</dbReference>
<dbReference type="InterPro" id="IPR035919">
    <property type="entry name" value="EAL_sf"/>
</dbReference>
<dbReference type="SUPFAM" id="SSF46458">
    <property type="entry name" value="Globin-like"/>
    <property type="match status" value="1"/>
</dbReference>
<dbReference type="Gene3D" id="1.20.120.30">
    <property type="entry name" value="Aspartate receptor, ligand-binding domain"/>
    <property type="match status" value="1"/>
</dbReference>
<dbReference type="CDD" id="cd01948">
    <property type="entry name" value="EAL"/>
    <property type="match status" value="1"/>
</dbReference>
<dbReference type="InterPro" id="IPR029787">
    <property type="entry name" value="Nucleotide_cyclase"/>
</dbReference>
<dbReference type="InterPro" id="IPR039379">
    <property type="entry name" value="Protoglobin_sensor_dom"/>
</dbReference>
<dbReference type="InterPro" id="IPR001633">
    <property type="entry name" value="EAL_dom"/>
</dbReference>
<dbReference type="STRING" id="525909.Afer_1385"/>
<proteinExistence type="predicted"/>
<dbReference type="PANTHER" id="PTHR33121">
    <property type="entry name" value="CYCLIC DI-GMP PHOSPHODIESTERASE PDEF"/>
    <property type="match status" value="1"/>
</dbReference>
<evidence type="ECO:0000313" key="6">
    <source>
        <dbReference type="Proteomes" id="UP000000771"/>
    </source>
</evidence>
<dbReference type="SUPFAM" id="SSF141868">
    <property type="entry name" value="EAL domain-like"/>
    <property type="match status" value="1"/>
</dbReference>
<sequence length="935" mass="102589">MSALWGFRRGQVWYMPERRSYGAWVVGGLGDRRIPRRRFIADTRRRTTLTELIDLGEEDWRLVERYRDLLASEAPALAAAFYDLVLAHPETRAVFAGFSVPTIQRLIDLQAQHATQLLDRRFDEAWRRGTEELGRRHFTWHVDPAWLAAGYVVYWQHWGTLVEHQVPIADRVPLLDALARIVIADLMLQLEGFARAAKATVRDRVAVFDALVEAAARVGSANAIDQTNSLVGAMLETLCRLVSERSREIVLVAYVLRDPASGHWTLAAAGGGLAAALRRELPTTVVDAPLESVLEGRRSSEPIVLDVGDRLVPRWDSVRNLPFGEVVLVPFAAGPARGLGVVVTASGFARRVGLDYFEPLQEAGVLALNLLHVAERDLLTGLANRSVLTPRLETLCRSSRSTEDPVAVALLDLDRFKEVNDLVGHETGDRVLRVVAHALAGVAREGDLVVRMGGDEFALVLPGRSGRASLAAEAERWIGAIRDLDWDRLGVPQLSGSVGITSFPADRATVEGLVRHAELALYDAKAHGGDRASVFVPAMEVAARRADEARTMVVVALERGRVSLDYQPIVSADGAVEAMEALIRIDDPDRGRIGPAVFGAALDHPALARRVGRWVLEEALAQLATWHESGFTFGVSVNISPQHLLDPRFVDDVASALERLGPVPTRLVELEITETAALGDTRAVDDVLEAIAELGLTIAIDDFGVGHASLRYLRELPAQTVKIDQSFVRGMLTSAADFGIVVSSVQAALFLGRRIVIEGVEDAYLERVARSLGEVSLQGFHLARPMPAEAVARWLDLEGSRWHDRPRAEDPLFQRAGLGPLLSVHHALMGRLEAAVVDERDDEGATWMAASLDDCHLGRWLASDAKRLIGDEGARSLLRQVHEELHTRLVAIERRRSSLEPATLDRLWQEARAVDERFVATLRSALRASLADLGS</sequence>
<dbReference type="SUPFAM" id="SSF55073">
    <property type="entry name" value="Nucleotide cyclase"/>
    <property type="match status" value="1"/>
</dbReference>
<dbReference type="GO" id="GO:0020037">
    <property type="term" value="F:heme binding"/>
    <property type="evidence" value="ECO:0007669"/>
    <property type="project" value="InterPro"/>
</dbReference>
<evidence type="ECO:0000256" key="2">
    <source>
        <dbReference type="ARBA" id="ARBA00029839"/>
    </source>
</evidence>
<dbReference type="PROSITE" id="PS50887">
    <property type="entry name" value="GGDEF"/>
    <property type="match status" value="1"/>
</dbReference>
<dbReference type="InterPro" id="IPR043128">
    <property type="entry name" value="Rev_trsase/Diguanyl_cyclase"/>
</dbReference>
<dbReference type="eggNOG" id="COG5001">
    <property type="taxonomic scope" value="Bacteria"/>
</dbReference>
<name>C7M003_ACIFD</name>
<dbReference type="InterPro" id="IPR044398">
    <property type="entry name" value="Globin-sensor_dom"/>
</dbReference>
<dbReference type="KEGG" id="afo:Afer_1385"/>
<dbReference type="InterPro" id="IPR009050">
    <property type="entry name" value="Globin-like_sf"/>
</dbReference>
<dbReference type="GO" id="GO:0019825">
    <property type="term" value="F:oxygen binding"/>
    <property type="evidence" value="ECO:0007669"/>
    <property type="project" value="InterPro"/>
</dbReference>
<dbReference type="Gene3D" id="3.20.20.450">
    <property type="entry name" value="EAL domain"/>
    <property type="match status" value="1"/>
</dbReference>
<dbReference type="HOGENOM" id="CLU_313240_0_0_11"/>
<reference evidence="5 6" key="1">
    <citation type="journal article" date="2009" name="Stand. Genomic Sci.">
        <title>Complete genome sequence of Acidimicrobium ferrooxidans type strain (ICP).</title>
        <authorList>
            <person name="Clum A."/>
            <person name="Nolan M."/>
            <person name="Lang E."/>
            <person name="Glavina Del Rio T."/>
            <person name="Tice H."/>
            <person name="Copeland A."/>
            <person name="Cheng J.F."/>
            <person name="Lucas S."/>
            <person name="Chen F."/>
            <person name="Bruce D."/>
            <person name="Goodwin L."/>
            <person name="Pitluck S."/>
            <person name="Ivanova N."/>
            <person name="Mavrommatis K."/>
            <person name="Mikhailova N."/>
            <person name="Pati A."/>
            <person name="Chen A."/>
            <person name="Palaniappan K."/>
            <person name="Goker M."/>
            <person name="Spring S."/>
            <person name="Land M."/>
            <person name="Hauser L."/>
            <person name="Chang Y.J."/>
            <person name="Jeffries C.C."/>
            <person name="Chain P."/>
            <person name="Bristow J."/>
            <person name="Eisen J.A."/>
            <person name="Markowitz V."/>
            <person name="Hugenholtz P."/>
            <person name="Kyrpides N.C."/>
            <person name="Klenk H.P."/>
            <person name="Lapidus A."/>
        </authorList>
    </citation>
    <scope>NUCLEOTIDE SEQUENCE [LARGE SCALE GENOMIC DNA]</scope>
    <source>
        <strain evidence="6">DSM 10331 / JCM 15462 / NBRC 103882 / ICP</strain>
    </source>
</reference>
<dbReference type="Proteomes" id="UP000000771">
    <property type="component" value="Chromosome"/>
</dbReference>
<protein>
    <recommendedName>
        <fullName evidence="1">Diguanylate cyclase DosC</fullName>
    </recommendedName>
    <alternativeName>
        <fullName evidence="2">Direct oxygen-sensing cyclase</fullName>
    </alternativeName>
</protein>
<keyword evidence="6" id="KW-1185">Reference proteome</keyword>
<dbReference type="NCBIfam" id="TIGR00254">
    <property type="entry name" value="GGDEF"/>
    <property type="match status" value="1"/>
</dbReference>
<dbReference type="Pfam" id="PF11563">
    <property type="entry name" value="Protoglobin"/>
    <property type="match status" value="1"/>
</dbReference>
<dbReference type="Pfam" id="PF00990">
    <property type="entry name" value="GGDEF"/>
    <property type="match status" value="1"/>
</dbReference>
<dbReference type="SMART" id="SM00267">
    <property type="entry name" value="GGDEF"/>
    <property type="match status" value="1"/>
</dbReference>
<dbReference type="PROSITE" id="PS50883">
    <property type="entry name" value="EAL"/>
    <property type="match status" value="1"/>
</dbReference>
<dbReference type="Pfam" id="PF00563">
    <property type="entry name" value="EAL"/>
    <property type="match status" value="1"/>
</dbReference>
<feature type="domain" description="EAL" evidence="3">
    <location>
        <begin position="546"/>
        <end position="799"/>
    </location>
</feature>
<evidence type="ECO:0000313" key="5">
    <source>
        <dbReference type="EMBL" id="ACU54311.1"/>
    </source>
</evidence>
<organism evidence="5 6">
    <name type="scientific">Acidimicrobium ferrooxidans (strain DSM 10331 / JCM 15462 / NBRC 103882 / ICP)</name>
    <dbReference type="NCBI Taxonomy" id="525909"/>
    <lineage>
        <taxon>Bacteria</taxon>
        <taxon>Bacillati</taxon>
        <taxon>Actinomycetota</taxon>
        <taxon>Acidimicrobiia</taxon>
        <taxon>Acidimicrobiales</taxon>
        <taxon>Acidimicrobiaceae</taxon>
        <taxon>Acidimicrobium</taxon>
    </lineage>
</organism>
<dbReference type="AlphaFoldDB" id="C7M003"/>
<dbReference type="SMART" id="SM00052">
    <property type="entry name" value="EAL"/>
    <property type="match status" value="1"/>
</dbReference>
<dbReference type="InterPro" id="IPR050706">
    <property type="entry name" value="Cyclic-di-GMP_PDE-like"/>
</dbReference>
<accession>C7M003</accession>
<feature type="domain" description="GGDEF" evidence="4">
    <location>
        <begin position="404"/>
        <end position="537"/>
    </location>
</feature>
<evidence type="ECO:0000259" key="4">
    <source>
        <dbReference type="PROSITE" id="PS50887"/>
    </source>
</evidence>
<gene>
    <name evidence="5" type="ordered locus">Afer_1385</name>
</gene>
<evidence type="ECO:0000256" key="1">
    <source>
        <dbReference type="ARBA" id="ARBA00015125"/>
    </source>
</evidence>
<evidence type="ECO:0000259" key="3">
    <source>
        <dbReference type="PROSITE" id="PS50883"/>
    </source>
</evidence>
<dbReference type="CDD" id="cd01068">
    <property type="entry name" value="globin_sensor"/>
    <property type="match status" value="1"/>
</dbReference>